<protein>
    <recommendedName>
        <fullName evidence="4">WYL domain-containing protein</fullName>
    </recommendedName>
</protein>
<comment type="caution">
    <text evidence="2">The sequence shown here is derived from an EMBL/GenBank/DDBJ whole genome shotgun (WGS) entry which is preliminary data.</text>
</comment>
<sequence length="89" mass="9787">MLEPGPADSSHPYPVELDLPSWTVAADIDLPSWLFAFGGGIRIESPDVLRQELVDRCRESIGVKGGRQPISEPAEPALRSSFSNRLRND</sequence>
<evidence type="ECO:0000313" key="2">
    <source>
        <dbReference type="EMBL" id="PSJ05973.1"/>
    </source>
</evidence>
<evidence type="ECO:0000313" key="3">
    <source>
        <dbReference type="Proteomes" id="UP000243002"/>
    </source>
</evidence>
<organism evidence="2 3">
    <name type="scientific">Cyanobium usitatum str. Tous</name>
    <dbReference type="NCBI Taxonomy" id="2116684"/>
    <lineage>
        <taxon>Bacteria</taxon>
        <taxon>Bacillati</taxon>
        <taxon>Cyanobacteriota</taxon>
        <taxon>Cyanophyceae</taxon>
        <taxon>Synechococcales</taxon>
        <taxon>Prochlorococcaceae</taxon>
        <taxon>Cyanobium</taxon>
    </lineage>
</organism>
<name>A0A2P7MXM4_9CYAN</name>
<accession>A0A2P7MXM4</accession>
<dbReference type="Proteomes" id="UP000243002">
    <property type="component" value="Unassembled WGS sequence"/>
</dbReference>
<feature type="region of interest" description="Disordered" evidence="1">
    <location>
        <begin position="63"/>
        <end position="89"/>
    </location>
</feature>
<reference evidence="2 3" key="1">
    <citation type="journal article" date="2018" name="Environ. Microbiol.">
        <title>Ecological and genomic features of two widespread freshwater picocyanobacteria.</title>
        <authorList>
            <person name="Cabello-Yeves P.J."/>
            <person name="Picazo A."/>
            <person name="Camacho A."/>
            <person name="Callieri C."/>
            <person name="Rosselli R."/>
            <person name="Roda-Garcia J.J."/>
            <person name="Coutinho F.H."/>
            <person name="Rodriguez-Valera F."/>
        </authorList>
    </citation>
    <scope>NUCLEOTIDE SEQUENCE [LARGE SCALE GENOMIC DNA]</scope>
    <source>
        <strain evidence="2 3">Tous</strain>
    </source>
</reference>
<dbReference type="OrthoDB" id="56249at1890424"/>
<feature type="compositionally biased region" description="Polar residues" evidence="1">
    <location>
        <begin position="80"/>
        <end position="89"/>
    </location>
</feature>
<dbReference type="RefSeq" id="WP_106502492.1">
    <property type="nucleotide sequence ID" value="NZ_PXXO01000005.1"/>
</dbReference>
<gene>
    <name evidence="2" type="ORF">C7K55_05955</name>
</gene>
<keyword evidence="3" id="KW-1185">Reference proteome</keyword>
<dbReference type="AlphaFoldDB" id="A0A2P7MXM4"/>
<dbReference type="EMBL" id="PXXO01000005">
    <property type="protein sequence ID" value="PSJ05973.1"/>
    <property type="molecule type" value="Genomic_DNA"/>
</dbReference>
<proteinExistence type="predicted"/>
<evidence type="ECO:0008006" key="4">
    <source>
        <dbReference type="Google" id="ProtNLM"/>
    </source>
</evidence>
<evidence type="ECO:0000256" key="1">
    <source>
        <dbReference type="SAM" id="MobiDB-lite"/>
    </source>
</evidence>